<protein>
    <submittedName>
        <fullName evidence="1">Uncharacterized protein</fullName>
    </submittedName>
</protein>
<reference evidence="1 2" key="1">
    <citation type="submission" date="2009-09" db="EMBL/GenBank/DDBJ databases">
        <authorList>
            <person name="Weinstock G."/>
            <person name="Sodergren E."/>
            <person name="Clifton S."/>
            <person name="Fulton L."/>
            <person name="Fulton B."/>
            <person name="Courtney L."/>
            <person name="Fronick C."/>
            <person name="Harrison M."/>
            <person name="Strong C."/>
            <person name="Farmer C."/>
            <person name="Delahaunty K."/>
            <person name="Markovic C."/>
            <person name="Hall O."/>
            <person name="Minx P."/>
            <person name="Tomlinson C."/>
            <person name="Mitreva M."/>
            <person name="Nelson J."/>
            <person name="Hou S."/>
            <person name="Wollam A."/>
            <person name="Pepin K.H."/>
            <person name="Johnson M."/>
            <person name="Bhonagiri V."/>
            <person name="Nash W.E."/>
            <person name="Warren W."/>
            <person name="Chinwalla A."/>
            <person name="Mardis E.R."/>
            <person name="Wilson R.K."/>
        </authorList>
    </citation>
    <scope>NUCLEOTIDE SEQUENCE [LARGE SCALE GENOMIC DNA]</scope>
    <source>
        <strain evidence="1 2">F0319</strain>
    </source>
</reference>
<dbReference type="HOGENOM" id="CLU_3274808_0_0_10"/>
<accession>C9MR61</accession>
<keyword evidence="2" id="KW-1185">Reference proteome</keyword>
<evidence type="ECO:0000313" key="2">
    <source>
        <dbReference type="Proteomes" id="UP000003327"/>
    </source>
</evidence>
<dbReference type="EMBL" id="ACVA01000048">
    <property type="protein sequence ID" value="EEX18034.1"/>
    <property type="molecule type" value="Genomic_DNA"/>
</dbReference>
<dbReference type="AlphaFoldDB" id="C9MR61"/>
<comment type="caution">
    <text evidence="1">The sequence shown here is derived from an EMBL/GenBank/DDBJ whole genome shotgun (WGS) entry which is preliminary data.</text>
</comment>
<gene>
    <name evidence="1" type="ORF">HMPREF0973_02096</name>
</gene>
<proteinExistence type="predicted"/>
<name>C9MR61_9BACT</name>
<organism evidence="1 2">
    <name type="scientific">Prevotella veroralis F0319</name>
    <dbReference type="NCBI Taxonomy" id="649761"/>
    <lineage>
        <taxon>Bacteria</taxon>
        <taxon>Pseudomonadati</taxon>
        <taxon>Bacteroidota</taxon>
        <taxon>Bacteroidia</taxon>
        <taxon>Bacteroidales</taxon>
        <taxon>Prevotellaceae</taxon>
        <taxon>Prevotella</taxon>
    </lineage>
</organism>
<dbReference type="Proteomes" id="UP000003327">
    <property type="component" value="Unassembled WGS sequence"/>
</dbReference>
<sequence length="41" mass="4737">MGGFQETLFFVEERRFLDTKRGFLYSKGSLSLNGTGSRFKE</sequence>
<evidence type="ECO:0000313" key="1">
    <source>
        <dbReference type="EMBL" id="EEX18034.1"/>
    </source>
</evidence>